<accession>A0A3A4NIJ8</accession>
<keyword evidence="1" id="KW-0812">Transmembrane</keyword>
<name>A0A3A4NIJ8_ABYX5</name>
<feature type="transmembrane region" description="Helical" evidence="1">
    <location>
        <begin position="168"/>
        <end position="190"/>
    </location>
</feature>
<sequence>MKKCRCYYALYTLRFPGLNNLLRTLTDMGKYVEDILKLREQFSDRHVADYLYSIFQTAGFHVQRETFFYSRNSAALAGGAAFILAAIFLFGVFRRKQLVIIGAAFAVPCILFFEFSLGIPLVSWPLLKKGENIIVQFPVQNPSGKVALGAPYEQYQEEEQALSPAETAASAFLLPAALAFLSMGLWQLAIHFGKFDSEDARTILLVMGGACLAYFAWYSFVVWDEGDAKREASSSSQDVGSMAMLSQLALNLRNEDLGLENTWVSVVFFGGDDGQGAKTFAKKLSRSPEHSIETIFIGCRRIGRGERLAFLFPLEERSKNPLSERRLLRILSSDAAAAGERTPEILPVEPDQFRGFAGKEFPYVIFTSLPPEGGAADESDIQPNQLEPALHVLEKMLVQLDAEHLNEHSPPPTENEPVSRTN</sequence>
<evidence type="ECO:0000256" key="1">
    <source>
        <dbReference type="SAM" id="Phobius"/>
    </source>
</evidence>
<feature type="transmembrane region" description="Helical" evidence="1">
    <location>
        <begin position="74"/>
        <end position="93"/>
    </location>
</feature>
<feature type="transmembrane region" description="Helical" evidence="1">
    <location>
        <begin position="100"/>
        <end position="122"/>
    </location>
</feature>
<evidence type="ECO:0000313" key="2">
    <source>
        <dbReference type="EMBL" id="RJP14541.1"/>
    </source>
</evidence>
<proteinExistence type="predicted"/>
<reference evidence="2 3" key="1">
    <citation type="journal article" date="2017" name="ISME J.">
        <title>Energy and carbon metabolisms in a deep terrestrial subsurface fluid microbial community.</title>
        <authorList>
            <person name="Momper L."/>
            <person name="Jungbluth S.P."/>
            <person name="Lee M.D."/>
            <person name="Amend J.P."/>
        </authorList>
    </citation>
    <scope>NUCLEOTIDE SEQUENCE [LARGE SCALE GENOMIC DNA]</scope>
    <source>
        <strain evidence="2">SURF_5</strain>
    </source>
</reference>
<keyword evidence="1" id="KW-1133">Transmembrane helix</keyword>
<gene>
    <name evidence="2" type="ORF">C4520_21285</name>
</gene>
<dbReference type="EMBL" id="QZKU01000143">
    <property type="protein sequence ID" value="RJP14541.1"/>
    <property type="molecule type" value="Genomic_DNA"/>
</dbReference>
<comment type="caution">
    <text evidence="2">The sequence shown here is derived from an EMBL/GenBank/DDBJ whole genome shotgun (WGS) entry which is preliminary data.</text>
</comment>
<dbReference type="Proteomes" id="UP000265882">
    <property type="component" value="Unassembled WGS sequence"/>
</dbReference>
<feature type="transmembrane region" description="Helical" evidence="1">
    <location>
        <begin position="202"/>
        <end position="223"/>
    </location>
</feature>
<dbReference type="AlphaFoldDB" id="A0A3A4NIJ8"/>
<evidence type="ECO:0000313" key="3">
    <source>
        <dbReference type="Proteomes" id="UP000265882"/>
    </source>
</evidence>
<organism evidence="2 3">
    <name type="scientific">Abyssobacteria bacterium (strain SURF_5)</name>
    <dbReference type="NCBI Taxonomy" id="2093360"/>
    <lineage>
        <taxon>Bacteria</taxon>
        <taxon>Pseudomonadati</taxon>
        <taxon>Candidatus Hydrogenedentota</taxon>
        <taxon>Candidatus Abyssobacteria</taxon>
    </lineage>
</organism>
<protein>
    <submittedName>
        <fullName evidence="2">Tripartite tricarboxylate transporter TctB family protein</fullName>
    </submittedName>
</protein>
<keyword evidence="1" id="KW-0472">Membrane</keyword>